<proteinExistence type="predicted"/>
<gene>
    <name evidence="1" type="ORF">SPELUC_LOCUS15816</name>
</gene>
<protein>
    <submittedName>
        <fullName evidence="1">1582_t:CDS:1</fullName>
    </submittedName>
</protein>
<keyword evidence="2" id="KW-1185">Reference proteome</keyword>
<reference evidence="1" key="1">
    <citation type="submission" date="2021-06" db="EMBL/GenBank/DDBJ databases">
        <authorList>
            <person name="Kallberg Y."/>
            <person name="Tangrot J."/>
            <person name="Rosling A."/>
        </authorList>
    </citation>
    <scope>NUCLEOTIDE SEQUENCE</scope>
    <source>
        <strain evidence="1">28 12/20/2015</strain>
    </source>
</reference>
<comment type="caution">
    <text evidence="1">The sequence shown here is derived from an EMBL/GenBank/DDBJ whole genome shotgun (WGS) entry which is preliminary data.</text>
</comment>
<feature type="non-terminal residue" evidence="1">
    <location>
        <position position="1"/>
    </location>
</feature>
<organism evidence="1 2">
    <name type="scientific">Cetraspora pellucida</name>
    <dbReference type="NCBI Taxonomy" id="1433469"/>
    <lineage>
        <taxon>Eukaryota</taxon>
        <taxon>Fungi</taxon>
        <taxon>Fungi incertae sedis</taxon>
        <taxon>Mucoromycota</taxon>
        <taxon>Glomeromycotina</taxon>
        <taxon>Glomeromycetes</taxon>
        <taxon>Diversisporales</taxon>
        <taxon>Gigasporaceae</taxon>
        <taxon>Cetraspora</taxon>
    </lineage>
</organism>
<dbReference type="Proteomes" id="UP000789366">
    <property type="component" value="Unassembled WGS sequence"/>
</dbReference>
<name>A0ACA9R0N7_9GLOM</name>
<evidence type="ECO:0000313" key="1">
    <source>
        <dbReference type="EMBL" id="CAG8771635.1"/>
    </source>
</evidence>
<evidence type="ECO:0000313" key="2">
    <source>
        <dbReference type="Proteomes" id="UP000789366"/>
    </source>
</evidence>
<dbReference type="EMBL" id="CAJVPW010054424">
    <property type="protein sequence ID" value="CAG8771635.1"/>
    <property type="molecule type" value="Genomic_DNA"/>
</dbReference>
<sequence>NFNDTGSTIYKNEPKLLQEFKANIFKRKKLKKKEKLAKKEICENIVERETIFTEEKISGDNNVENGNSDFRLVTPIRSPEYHPQSPSL</sequence>
<accession>A0ACA9R0N7</accession>